<reference evidence="1" key="1">
    <citation type="submission" date="2020-12" db="EMBL/GenBank/DDBJ databases">
        <title>Sanguibacter suaedae sp. nov., isolated from Suaeda aralocaspica.</title>
        <authorList>
            <person name="Ma Q."/>
        </authorList>
    </citation>
    <scope>NUCLEOTIDE SEQUENCE</scope>
    <source>
        <strain evidence="1">YZGR15</strain>
    </source>
</reference>
<organism evidence="1 2">
    <name type="scientific">Sanguibacter suaedae</name>
    <dbReference type="NCBI Taxonomy" id="2795737"/>
    <lineage>
        <taxon>Bacteria</taxon>
        <taxon>Bacillati</taxon>
        <taxon>Actinomycetota</taxon>
        <taxon>Actinomycetes</taxon>
        <taxon>Micrococcales</taxon>
        <taxon>Sanguibacteraceae</taxon>
        <taxon>Sanguibacter</taxon>
    </lineage>
</organism>
<name>A0A934I8U0_9MICO</name>
<evidence type="ECO:0000313" key="2">
    <source>
        <dbReference type="Proteomes" id="UP000602087"/>
    </source>
</evidence>
<dbReference type="SUPFAM" id="SSF54285">
    <property type="entry name" value="MoaD/ThiS"/>
    <property type="match status" value="1"/>
</dbReference>
<accession>A0A934I8U0</accession>
<evidence type="ECO:0000313" key="1">
    <source>
        <dbReference type="EMBL" id="MBI9115232.1"/>
    </source>
</evidence>
<dbReference type="InterPro" id="IPR012675">
    <property type="entry name" value="Beta-grasp_dom_sf"/>
</dbReference>
<gene>
    <name evidence="1" type="ORF">JAV76_09445</name>
</gene>
<dbReference type="RefSeq" id="WP_198733779.1">
    <property type="nucleotide sequence ID" value="NZ_JAEINH010000006.1"/>
</dbReference>
<dbReference type="InterPro" id="IPR016155">
    <property type="entry name" value="Mopterin_synth/thiamin_S_b"/>
</dbReference>
<keyword evidence="2" id="KW-1185">Reference proteome</keyword>
<proteinExistence type="predicted"/>
<dbReference type="CDD" id="cd17040">
    <property type="entry name" value="Ubl_MoaD_like"/>
    <property type="match status" value="1"/>
</dbReference>
<dbReference type="Proteomes" id="UP000602087">
    <property type="component" value="Unassembled WGS sequence"/>
</dbReference>
<dbReference type="AlphaFoldDB" id="A0A934I8U0"/>
<protein>
    <submittedName>
        <fullName evidence="1">MoaD/ThiS family protein</fullName>
    </submittedName>
</protein>
<sequence>MAESSTRTVRVRYYAAAAEAAGRTEETVDLAGSTVGDLKVHLRARYGAPMSTVLARASFLVDSRVTREDARPLGATVDVLPPFAGG</sequence>
<comment type="caution">
    <text evidence="1">The sequence shown here is derived from an EMBL/GenBank/DDBJ whole genome shotgun (WGS) entry which is preliminary data.</text>
</comment>
<dbReference type="Gene3D" id="3.10.20.30">
    <property type="match status" value="1"/>
</dbReference>
<dbReference type="EMBL" id="JAEINH010000006">
    <property type="protein sequence ID" value="MBI9115232.1"/>
    <property type="molecule type" value="Genomic_DNA"/>
</dbReference>
<dbReference type="InterPro" id="IPR003749">
    <property type="entry name" value="ThiS/MoaD-like"/>
</dbReference>
<dbReference type="Pfam" id="PF02597">
    <property type="entry name" value="ThiS"/>
    <property type="match status" value="1"/>
</dbReference>